<accession>A0A212M100</accession>
<organism evidence="1">
    <name type="scientific">uncultured Sporomusa sp</name>
    <dbReference type="NCBI Taxonomy" id="307249"/>
    <lineage>
        <taxon>Bacteria</taxon>
        <taxon>Bacillati</taxon>
        <taxon>Bacillota</taxon>
        <taxon>Negativicutes</taxon>
        <taxon>Selenomonadales</taxon>
        <taxon>Sporomusaceae</taxon>
        <taxon>Sporomusa</taxon>
        <taxon>environmental samples</taxon>
    </lineage>
</organism>
<name>A0A212M100_9FIRM</name>
<proteinExistence type="predicted"/>
<evidence type="ECO:0000313" key="1">
    <source>
        <dbReference type="EMBL" id="SCM83483.1"/>
    </source>
</evidence>
<dbReference type="EMBL" id="FMJE01000007">
    <property type="protein sequence ID" value="SCM83483.1"/>
    <property type="molecule type" value="Genomic_DNA"/>
</dbReference>
<protein>
    <submittedName>
        <fullName evidence="1">Uncharacterized protein</fullName>
    </submittedName>
</protein>
<reference evidence="1" key="1">
    <citation type="submission" date="2016-08" db="EMBL/GenBank/DDBJ databases">
        <authorList>
            <person name="Seilhamer J.J."/>
        </authorList>
    </citation>
    <scope>NUCLEOTIDE SEQUENCE</scope>
    <source>
        <strain evidence="1">86</strain>
    </source>
</reference>
<gene>
    <name evidence="1" type="ORF">KL86SPO_70341</name>
</gene>
<sequence length="64" mass="7160">MATLSQGVDSRLPGFYVMMVANKFSVVVLAPLHECPFTGEPKCGTVVAMEAYYAKFSKYRKQEH</sequence>
<dbReference type="AlphaFoldDB" id="A0A212M100"/>